<comment type="caution">
    <text evidence="2">The sequence shown here is derived from an EMBL/GenBank/DDBJ whole genome shotgun (WGS) entry which is preliminary data.</text>
</comment>
<dbReference type="NCBIfam" id="NF041260">
    <property type="entry name" value="actino_IHF"/>
    <property type="match status" value="1"/>
</dbReference>
<reference evidence="2 3" key="1">
    <citation type="submission" date="2019-06" db="EMBL/GenBank/DDBJ databases">
        <title>Sequencing the genomes of 1000 actinobacteria strains.</title>
        <authorList>
            <person name="Klenk H.-P."/>
        </authorList>
    </citation>
    <scope>NUCLEOTIDE SEQUENCE [LARGE SCALE GENOMIC DNA]</scope>
    <source>
        <strain evidence="2 3">DSM 10596</strain>
    </source>
</reference>
<evidence type="ECO:0000259" key="1">
    <source>
        <dbReference type="Pfam" id="PF22525"/>
    </source>
</evidence>
<gene>
    <name evidence="2" type="ORF">FB389_0256</name>
</gene>
<accession>A0A542SLW4</accession>
<dbReference type="Pfam" id="PF22525">
    <property type="entry name" value="H2TH_5"/>
    <property type="match status" value="1"/>
</dbReference>
<name>A0A542SLW4_9MICO</name>
<organism evidence="2 3">
    <name type="scientific">Rarobacter incanus</name>
    <dbReference type="NCBI Taxonomy" id="153494"/>
    <lineage>
        <taxon>Bacteria</taxon>
        <taxon>Bacillati</taxon>
        <taxon>Actinomycetota</taxon>
        <taxon>Actinomycetes</taxon>
        <taxon>Micrococcales</taxon>
        <taxon>Rarobacteraceae</taxon>
        <taxon>Rarobacter</taxon>
    </lineage>
</organism>
<dbReference type="OrthoDB" id="3197442at2"/>
<keyword evidence="3" id="KW-1185">Reference proteome</keyword>
<dbReference type="Proteomes" id="UP000316181">
    <property type="component" value="Unassembled WGS sequence"/>
</dbReference>
<dbReference type="AlphaFoldDB" id="A0A542SLW4"/>
<evidence type="ECO:0000313" key="3">
    <source>
        <dbReference type="Proteomes" id="UP000316181"/>
    </source>
</evidence>
<dbReference type="SUPFAM" id="SSF46946">
    <property type="entry name" value="S13-like H2TH domain"/>
    <property type="match status" value="1"/>
</dbReference>
<proteinExistence type="predicted"/>
<dbReference type="GO" id="GO:0003676">
    <property type="term" value="F:nucleic acid binding"/>
    <property type="evidence" value="ECO:0007669"/>
    <property type="project" value="InterPro"/>
</dbReference>
<evidence type="ECO:0000313" key="2">
    <source>
        <dbReference type="EMBL" id="TQK75626.1"/>
    </source>
</evidence>
<dbReference type="InterPro" id="IPR047806">
    <property type="entry name" value="IHF_actinobact"/>
</dbReference>
<dbReference type="InterPro" id="IPR055201">
    <property type="entry name" value="IHF-like_H2TH"/>
</dbReference>
<dbReference type="EMBL" id="VFNV01000001">
    <property type="protein sequence ID" value="TQK75626.1"/>
    <property type="molecule type" value="Genomic_DNA"/>
</dbReference>
<sequence>MALPSLTPEERSAALQRAAQARAVRAGVKADLKAGRTTISQVIELGRTDPAVAKLRVSALLEAMPGVGRVRAQALLDKYGIAASRRIRGLGPNQAAALVERFG</sequence>
<dbReference type="InterPro" id="IPR010979">
    <property type="entry name" value="Ribosomal_uS13-like_H2TH"/>
</dbReference>
<feature type="domain" description="Integration host factor-like helix-two turn-helix" evidence="1">
    <location>
        <begin position="32"/>
        <end position="102"/>
    </location>
</feature>
<dbReference type="RefSeq" id="WP_142111009.1">
    <property type="nucleotide sequence ID" value="NZ_BAAATB010000003.1"/>
</dbReference>
<protein>
    <recommendedName>
        <fullName evidence="1">Integration host factor-like helix-two turn-helix domain-containing protein</fullName>
    </recommendedName>
</protein>
<dbReference type="Gene3D" id="1.10.8.50">
    <property type="match status" value="1"/>
</dbReference>